<sequence>MCRTRSGRRSLRIINAVTDDNQQVQIGLDGDAEVGHQTVKLIDDQGEVARVYATGYETSDGVTLRVEKDEGSVYIELPTPVWSTVDVAINGEHQAAILIDEAEDGKQTVKIENHIGGYTTEEVKAIETSEGVKFCDGGKDTVVKVSDVLAEITETATHDRQQTAHSSSRCDQGQLADAACGLGMALKVDTDEVPVTVVVSGMPDEIEQDVADEQGQESGGDEEDVPVLERDDRCAHRQRRARAAGPDR</sequence>
<reference evidence="2 3" key="1">
    <citation type="submission" date="2013-11" db="EMBL/GenBank/DDBJ databases">
        <title>The Genome Sequence of Phytophthora parasitica P10297.</title>
        <authorList>
            <consortium name="The Broad Institute Genomics Platform"/>
            <person name="Russ C."/>
            <person name="Tyler B."/>
            <person name="Panabieres F."/>
            <person name="Shan W."/>
            <person name="Tripathy S."/>
            <person name="Grunwald N."/>
            <person name="Machado M."/>
            <person name="Johnson C.S."/>
            <person name="Walker B."/>
            <person name="Young S.K."/>
            <person name="Zeng Q."/>
            <person name="Gargeya S."/>
            <person name="Fitzgerald M."/>
            <person name="Haas B."/>
            <person name="Abouelleil A."/>
            <person name="Allen A.W."/>
            <person name="Alvarado L."/>
            <person name="Arachchi H.M."/>
            <person name="Berlin A.M."/>
            <person name="Chapman S.B."/>
            <person name="Gainer-Dewar J."/>
            <person name="Goldberg J."/>
            <person name="Griggs A."/>
            <person name="Gujja S."/>
            <person name="Hansen M."/>
            <person name="Howarth C."/>
            <person name="Imamovic A."/>
            <person name="Ireland A."/>
            <person name="Larimer J."/>
            <person name="McCowan C."/>
            <person name="Murphy C."/>
            <person name="Pearson M."/>
            <person name="Poon T.W."/>
            <person name="Priest M."/>
            <person name="Roberts A."/>
            <person name="Saif S."/>
            <person name="Shea T."/>
            <person name="Sisk P."/>
            <person name="Sykes S."/>
            <person name="Wortman J."/>
            <person name="Nusbaum C."/>
            <person name="Birren B."/>
        </authorList>
    </citation>
    <scope>NUCLEOTIDE SEQUENCE [LARGE SCALE GENOMIC DNA]</scope>
    <source>
        <strain evidence="2 3">P10297</strain>
    </source>
</reference>
<comment type="caution">
    <text evidence="2">The sequence shown here is derived from an EMBL/GenBank/DDBJ whole genome shotgun (WGS) entry which is preliminary data.</text>
</comment>
<dbReference type="EMBL" id="ANIY01005706">
    <property type="protein sequence ID" value="ETP27588.1"/>
    <property type="molecule type" value="Genomic_DNA"/>
</dbReference>
<feature type="compositionally biased region" description="Acidic residues" evidence="1">
    <location>
        <begin position="205"/>
        <end position="226"/>
    </location>
</feature>
<protein>
    <submittedName>
        <fullName evidence="2">Uncharacterized protein</fullName>
    </submittedName>
</protein>
<evidence type="ECO:0000313" key="2">
    <source>
        <dbReference type="EMBL" id="ETP27588.1"/>
    </source>
</evidence>
<dbReference type="AlphaFoldDB" id="W2XYX1"/>
<organism evidence="2 3">
    <name type="scientific">Phytophthora nicotianae P10297</name>
    <dbReference type="NCBI Taxonomy" id="1317064"/>
    <lineage>
        <taxon>Eukaryota</taxon>
        <taxon>Sar</taxon>
        <taxon>Stramenopiles</taxon>
        <taxon>Oomycota</taxon>
        <taxon>Peronosporomycetes</taxon>
        <taxon>Peronosporales</taxon>
        <taxon>Peronosporaceae</taxon>
        <taxon>Phytophthora</taxon>
    </lineage>
</organism>
<name>W2XYX1_PHYNI</name>
<accession>W2XYX1</accession>
<proteinExistence type="predicted"/>
<feature type="region of interest" description="Disordered" evidence="1">
    <location>
        <begin position="205"/>
        <end position="248"/>
    </location>
</feature>
<dbReference type="Proteomes" id="UP000018948">
    <property type="component" value="Unassembled WGS sequence"/>
</dbReference>
<evidence type="ECO:0000256" key="1">
    <source>
        <dbReference type="SAM" id="MobiDB-lite"/>
    </source>
</evidence>
<gene>
    <name evidence="2" type="ORF">F442_23135</name>
</gene>
<evidence type="ECO:0000313" key="3">
    <source>
        <dbReference type="Proteomes" id="UP000018948"/>
    </source>
</evidence>